<dbReference type="PANTHER" id="PTHR48090">
    <property type="entry name" value="UNDECAPRENYL-PHOSPHATE 4-DEOXY-4-FORMAMIDO-L-ARABINOSE TRANSFERASE-RELATED"/>
    <property type="match status" value="1"/>
</dbReference>
<protein>
    <recommendedName>
        <fullName evidence="1">Glycosyltransferase 2-like domain-containing protein</fullName>
    </recommendedName>
</protein>
<dbReference type="PANTHER" id="PTHR48090:SF6">
    <property type="entry name" value="SLR5056 PROTEIN"/>
    <property type="match status" value="1"/>
</dbReference>
<dbReference type="Gene3D" id="3.90.550.10">
    <property type="entry name" value="Spore Coat Polysaccharide Biosynthesis Protein SpsA, Chain A"/>
    <property type="match status" value="1"/>
</dbReference>
<gene>
    <name evidence="2" type="ORF">A3A21_01400</name>
</gene>
<reference evidence="2 3" key="1">
    <citation type="journal article" date="2016" name="Nat. Commun.">
        <title>Thousands of microbial genomes shed light on interconnected biogeochemical processes in an aquifer system.</title>
        <authorList>
            <person name="Anantharaman K."/>
            <person name="Brown C.T."/>
            <person name="Hug L.A."/>
            <person name="Sharon I."/>
            <person name="Castelle C.J."/>
            <person name="Probst A.J."/>
            <person name="Thomas B.C."/>
            <person name="Singh A."/>
            <person name="Wilkins M.J."/>
            <person name="Karaoz U."/>
            <person name="Brodie E.L."/>
            <person name="Williams K.H."/>
            <person name="Hubbard S.S."/>
            <person name="Banfield J.F."/>
        </authorList>
    </citation>
    <scope>NUCLEOTIDE SEQUENCE [LARGE SCALE GENOMIC DNA]</scope>
</reference>
<dbReference type="InterPro" id="IPR029044">
    <property type="entry name" value="Nucleotide-diphossugar_trans"/>
</dbReference>
<proteinExistence type="predicted"/>
<accession>A0A1F6BVQ8</accession>
<feature type="domain" description="Glycosyltransferase 2-like" evidence="1">
    <location>
        <begin position="8"/>
        <end position="168"/>
    </location>
</feature>
<dbReference type="Proteomes" id="UP000176996">
    <property type="component" value="Unassembled WGS sequence"/>
</dbReference>
<dbReference type="Pfam" id="PF00535">
    <property type="entry name" value="Glycos_transf_2"/>
    <property type="match status" value="1"/>
</dbReference>
<evidence type="ECO:0000313" key="2">
    <source>
        <dbReference type="EMBL" id="OGG40908.1"/>
    </source>
</evidence>
<dbReference type="AlphaFoldDB" id="A0A1F6BVQ8"/>
<dbReference type="STRING" id="1798471.A3A21_01400"/>
<dbReference type="InterPro" id="IPR001173">
    <property type="entry name" value="Glyco_trans_2-like"/>
</dbReference>
<dbReference type="InterPro" id="IPR050256">
    <property type="entry name" value="Glycosyltransferase_2"/>
</dbReference>
<dbReference type="EMBL" id="MFKK01000017">
    <property type="protein sequence ID" value="OGG40908.1"/>
    <property type="molecule type" value="Genomic_DNA"/>
</dbReference>
<dbReference type="SUPFAM" id="SSF53448">
    <property type="entry name" value="Nucleotide-diphospho-sugar transferases"/>
    <property type="match status" value="1"/>
</dbReference>
<evidence type="ECO:0000313" key="3">
    <source>
        <dbReference type="Proteomes" id="UP000176996"/>
    </source>
</evidence>
<name>A0A1F6BVQ8_9BACT</name>
<comment type="caution">
    <text evidence="2">The sequence shown here is derived from an EMBL/GenBank/DDBJ whole genome shotgun (WGS) entry which is preliminary data.</text>
</comment>
<organism evidence="2 3">
    <name type="scientific">Candidatus Jorgensenbacteria bacterium RIFCSPLOWO2_01_FULL_45_25b</name>
    <dbReference type="NCBI Taxonomy" id="1798471"/>
    <lineage>
        <taxon>Bacteria</taxon>
        <taxon>Candidatus Joergenseniibacteriota</taxon>
    </lineage>
</organism>
<evidence type="ECO:0000259" key="1">
    <source>
        <dbReference type="Pfam" id="PF00535"/>
    </source>
</evidence>
<sequence>MNKPELDIVIPVYNEGENMLDVCRAFERHVKTPFRVFVCYDFDEDNTLIALQKEKHNFEIIPVKNRGKGAHGAIVTGLRATTAPAVLTFGADEANNAEIIDGMYGKFKEGNDIVVASRLIKGGEMSGGPRFKSFLVRMGSFFLHRLAFLPATDATYAWRLFSRRVIDTIEIESSVGFTYAIELLVKCHRLRWRVAEVPARWIMREKGKSRFNLKKWFPHYAKWFFYALETTYLKKGPETVTLRQKAPCSK</sequence>